<dbReference type="GeneID" id="66108795"/>
<gene>
    <name evidence="1" type="ORF">BT62DRAFT_933147</name>
</gene>
<name>A0A9P7VRU0_9AGAR</name>
<dbReference type="AlphaFoldDB" id="A0A9P7VRU0"/>
<dbReference type="InterPro" id="IPR036047">
    <property type="entry name" value="F-box-like_dom_sf"/>
</dbReference>
<dbReference type="Proteomes" id="UP000812287">
    <property type="component" value="Unassembled WGS sequence"/>
</dbReference>
<dbReference type="OrthoDB" id="2878399at2759"/>
<sequence length="421" mass="47168">MNNNTIKDRISSLPQELADIIVNYLKGDKPSLSSCSLVCRKLLSTSRALLFERCVLHAGNECNTLLCFPETTLRCIKILRIPSPFASVSQEILNHPSFHRFMASLGPLELEVNSDSFSWSHLNDSARETLSAHPFRRIQLYSGSFQSVADICFFLRSSHNLETLILGTLKIGETSISHCPCQAGPSVSHLTVSSGEERLRLFQSIIATSCPITINDLRVLDVNISHAEDLGLLRGVLAVAEELQELRVSHGFLESHVELLPIADLNLTSIKSLTVKMSDYQDLGCPDVYPALFLWWCEVWANTKATSIEELVIRSTLDIYEGEFDTTLWSQIANTLSRPPWKTLSSLMIVICAPENGWWAESLLSPYTKQIEDIMTPLTLTETQSVDVVVKLNTTNTWQNMNMVMAEMARRKRTMMTLATS</sequence>
<keyword evidence="2" id="KW-1185">Reference proteome</keyword>
<dbReference type="SUPFAM" id="SSF81383">
    <property type="entry name" value="F-box domain"/>
    <property type="match status" value="1"/>
</dbReference>
<comment type="caution">
    <text evidence="1">The sequence shown here is derived from an EMBL/GenBank/DDBJ whole genome shotgun (WGS) entry which is preliminary data.</text>
</comment>
<accession>A0A9P7VRU0</accession>
<reference evidence="1" key="1">
    <citation type="submission" date="2020-11" db="EMBL/GenBank/DDBJ databases">
        <title>Adaptations for nitrogen fixation in a non-lichenized fungal sporocarp promotes dispersal by wood-feeding termites.</title>
        <authorList>
            <consortium name="DOE Joint Genome Institute"/>
            <person name="Koch R.A."/>
            <person name="Yoon G."/>
            <person name="Arayal U."/>
            <person name="Lail K."/>
            <person name="Amirebrahimi M."/>
            <person name="Labutti K."/>
            <person name="Lipzen A."/>
            <person name="Riley R."/>
            <person name="Barry K."/>
            <person name="Henrissat B."/>
            <person name="Grigoriev I.V."/>
            <person name="Herr J.R."/>
            <person name="Aime M.C."/>
        </authorList>
    </citation>
    <scope>NUCLEOTIDE SEQUENCE</scope>
    <source>
        <strain evidence="1">MCA 3950</strain>
    </source>
</reference>
<dbReference type="RefSeq" id="XP_043038805.1">
    <property type="nucleotide sequence ID" value="XM_043186498.1"/>
</dbReference>
<proteinExistence type="predicted"/>
<evidence type="ECO:0000313" key="1">
    <source>
        <dbReference type="EMBL" id="KAG7445305.1"/>
    </source>
</evidence>
<evidence type="ECO:0008006" key="3">
    <source>
        <dbReference type="Google" id="ProtNLM"/>
    </source>
</evidence>
<organism evidence="1 2">
    <name type="scientific">Guyanagaster necrorhizus</name>
    <dbReference type="NCBI Taxonomy" id="856835"/>
    <lineage>
        <taxon>Eukaryota</taxon>
        <taxon>Fungi</taxon>
        <taxon>Dikarya</taxon>
        <taxon>Basidiomycota</taxon>
        <taxon>Agaricomycotina</taxon>
        <taxon>Agaricomycetes</taxon>
        <taxon>Agaricomycetidae</taxon>
        <taxon>Agaricales</taxon>
        <taxon>Marasmiineae</taxon>
        <taxon>Physalacriaceae</taxon>
        <taxon>Guyanagaster</taxon>
    </lineage>
</organism>
<dbReference type="EMBL" id="MU250537">
    <property type="protein sequence ID" value="KAG7445305.1"/>
    <property type="molecule type" value="Genomic_DNA"/>
</dbReference>
<evidence type="ECO:0000313" key="2">
    <source>
        <dbReference type="Proteomes" id="UP000812287"/>
    </source>
</evidence>
<protein>
    <recommendedName>
        <fullName evidence="3">F-box domain-containing protein</fullName>
    </recommendedName>
</protein>